<dbReference type="Proteomes" id="UP000229574">
    <property type="component" value="Unassembled WGS sequence"/>
</dbReference>
<sequence length="204" mass="22458">MNLKTVIIFVAVTLGVLLGVGGLLWQFGGNMDKSIAEIAGESVHKQGTGTIQIVEFSDFQCPACLAVQEPLKQILKKYEGKITFVYRYFPLVSIHKNAMISAQAAEAAGFQDKFWQMHDKLFATQSTWEGLADPRETFVGYAEELGMDRVKFVSDIESQGVKDAINVDLLVASRYGLGGTPTFFVNGVKTEFDQIEAKISSSPY</sequence>
<accession>A0A2H0WYY8</accession>
<evidence type="ECO:0000259" key="7">
    <source>
        <dbReference type="PROSITE" id="PS51352"/>
    </source>
</evidence>
<comment type="caution">
    <text evidence="8">The sequence shown here is derived from an EMBL/GenBank/DDBJ whole genome shotgun (WGS) entry which is preliminary data.</text>
</comment>
<keyword evidence="6" id="KW-0812">Transmembrane</keyword>
<comment type="similarity">
    <text evidence="1">Belongs to the thioredoxin family. DsbA subfamily.</text>
</comment>
<keyword evidence="3" id="KW-0560">Oxidoreductase</keyword>
<evidence type="ECO:0000256" key="2">
    <source>
        <dbReference type="ARBA" id="ARBA00022729"/>
    </source>
</evidence>
<keyword evidence="5" id="KW-0676">Redox-active center</keyword>
<dbReference type="GO" id="GO:0016491">
    <property type="term" value="F:oxidoreductase activity"/>
    <property type="evidence" value="ECO:0007669"/>
    <property type="project" value="UniProtKB-KW"/>
</dbReference>
<evidence type="ECO:0000256" key="3">
    <source>
        <dbReference type="ARBA" id="ARBA00023002"/>
    </source>
</evidence>
<keyword evidence="2" id="KW-0732">Signal</keyword>
<protein>
    <submittedName>
        <fullName evidence="8">Disulfide bond formation protein DsbA</fullName>
    </submittedName>
</protein>
<keyword evidence="6" id="KW-0472">Membrane</keyword>
<proteinExistence type="inferred from homology"/>
<evidence type="ECO:0000256" key="1">
    <source>
        <dbReference type="ARBA" id="ARBA00005791"/>
    </source>
</evidence>
<evidence type="ECO:0000313" key="8">
    <source>
        <dbReference type="EMBL" id="PIS17874.1"/>
    </source>
</evidence>
<evidence type="ECO:0000256" key="6">
    <source>
        <dbReference type="SAM" id="Phobius"/>
    </source>
</evidence>
<dbReference type="Pfam" id="PF13462">
    <property type="entry name" value="Thioredoxin_4"/>
    <property type="match status" value="1"/>
</dbReference>
<organism evidence="8 9">
    <name type="scientific">Candidatus Collierbacteria bacterium CG09_land_8_20_14_0_10_46_12</name>
    <dbReference type="NCBI Taxonomy" id="1974533"/>
    <lineage>
        <taxon>Bacteria</taxon>
        <taxon>Candidatus Collieribacteriota</taxon>
    </lineage>
</organism>
<keyword evidence="4" id="KW-1015">Disulfide bond</keyword>
<dbReference type="InterPro" id="IPR012336">
    <property type="entry name" value="Thioredoxin-like_fold"/>
</dbReference>
<feature type="domain" description="Thioredoxin" evidence="7">
    <location>
        <begin position="12"/>
        <end position="204"/>
    </location>
</feature>
<evidence type="ECO:0000256" key="4">
    <source>
        <dbReference type="ARBA" id="ARBA00023157"/>
    </source>
</evidence>
<feature type="transmembrane region" description="Helical" evidence="6">
    <location>
        <begin position="6"/>
        <end position="25"/>
    </location>
</feature>
<dbReference type="InterPro" id="IPR036249">
    <property type="entry name" value="Thioredoxin-like_sf"/>
</dbReference>
<dbReference type="SUPFAM" id="SSF52833">
    <property type="entry name" value="Thioredoxin-like"/>
    <property type="match status" value="1"/>
</dbReference>
<dbReference type="InterPro" id="IPR013766">
    <property type="entry name" value="Thioredoxin_domain"/>
</dbReference>
<evidence type="ECO:0000256" key="5">
    <source>
        <dbReference type="ARBA" id="ARBA00023284"/>
    </source>
</evidence>
<dbReference type="Gene3D" id="3.40.30.10">
    <property type="entry name" value="Glutaredoxin"/>
    <property type="match status" value="1"/>
</dbReference>
<dbReference type="PANTHER" id="PTHR13887:SF14">
    <property type="entry name" value="DISULFIDE BOND FORMATION PROTEIN D"/>
    <property type="match status" value="1"/>
</dbReference>
<gene>
    <name evidence="8" type="ORF">COT54_02300</name>
</gene>
<name>A0A2H0WYY8_9BACT</name>
<reference evidence="9" key="1">
    <citation type="submission" date="2017-09" db="EMBL/GenBank/DDBJ databases">
        <title>Depth-based differentiation of microbial function through sediment-hosted aquifers and enrichment of novel symbionts in the deep terrestrial subsurface.</title>
        <authorList>
            <person name="Probst A.J."/>
            <person name="Ladd B."/>
            <person name="Jarett J.K."/>
            <person name="Geller-Mcgrath D.E."/>
            <person name="Sieber C.M.K."/>
            <person name="Emerson J.B."/>
            <person name="Anantharaman K."/>
            <person name="Thomas B.C."/>
            <person name="Malmstrom R."/>
            <person name="Stieglmeier M."/>
            <person name="Klingl A."/>
            <person name="Woyke T."/>
            <person name="Ryan C.M."/>
            <person name="Banfield J.F."/>
        </authorList>
    </citation>
    <scope>NUCLEOTIDE SEQUENCE [LARGE SCALE GENOMIC DNA]</scope>
</reference>
<dbReference type="AlphaFoldDB" id="A0A2H0WYY8"/>
<dbReference type="PROSITE" id="PS51352">
    <property type="entry name" value="THIOREDOXIN_2"/>
    <property type="match status" value="1"/>
</dbReference>
<keyword evidence="6" id="KW-1133">Transmembrane helix</keyword>
<dbReference type="EMBL" id="PEYY01000091">
    <property type="protein sequence ID" value="PIS17874.1"/>
    <property type="molecule type" value="Genomic_DNA"/>
</dbReference>
<dbReference type="PANTHER" id="PTHR13887">
    <property type="entry name" value="GLUTATHIONE S-TRANSFERASE KAPPA"/>
    <property type="match status" value="1"/>
</dbReference>
<evidence type="ECO:0000313" key="9">
    <source>
        <dbReference type="Proteomes" id="UP000229574"/>
    </source>
</evidence>